<proteinExistence type="predicted"/>
<keyword evidence="2" id="KW-1185">Reference proteome</keyword>
<accession>A0A4Y2I0M7</accession>
<protein>
    <submittedName>
        <fullName evidence="1">Uncharacterized protein</fullName>
    </submittedName>
</protein>
<dbReference type="AlphaFoldDB" id="A0A4Y2I0M7"/>
<name>A0A4Y2I0M7_ARAVE</name>
<dbReference type="EMBL" id="BGPR01002292">
    <property type="protein sequence ID" value="GBM71110.1"/>
    <property type="molecule type" value="Genomic_DNA"/>
</dbReference>
<sequence length="112" mass="12535">MQQPPVLPAYDPSSTERPAAATHSRALWFLHISPISSCSCSNPPFYRDTTRHRKWAQRATPPLVYPSGRRQPAYLCGSFSSVNSRCPMIGHEILCKRPKSITPPCLSVRVND</sequence>
<comment type="caution">
    <text evidence="1">The sequence shown here is derived from an EMBL/GenBank/DDBJ whole genome shotgun (WGS) entry which is preliminary data.</text>
</comment>
<dbReference type="Proteomes" id="UP000499080">
    <property type="component" value="Unassembled WGS sequence"/>
</dbReference>
<evidence type="ECO:0000313" key="1">
    <source>
        <dbReference type="EMBL" id="GBM71110.1"/>
    </source>
</evidence>
<gene>
    <name evidence="1" type="ORF">AVEN_43819_1</name>
</gene>
<evidence type="ECO:0000313" key="2">
    <source>
        <dbReference type="Proteomes" id="UP000499080"/>
    </source>
</evidence>
<organism evidence="1 2">
    <name type="scientific">Araneus ventricosus</name>
    <name type="common">Orbweaver spider</name>
    <name type="synonym">Epeira ventricosa</name>
    <dbReference type="NCBI Taxonomy" id="182803"/>
    <lineage>
        <taxon>Eukaryota</taxon>
        <taxon>Metazoa</taxon>
        <taxon>Ecdysozoa</taxon>
        <taxon>Arthropoda</taxon>
        <taxon>Chelicerata</taxon>
        <taxon>Arachnida</taxon>
        <taxon>Araneae</taxon>
        <taxon>Araneomorphae</taxon>
        <taxon>Entelegynae</taxon>
        <taxon>Araneoidea</taxon>
        <taxon>Araneidae</taxon>
        <taxon>Araneus</taxon>
    </lineage>
</organism>
<reference evidence="1 2" key="1">
    <citation type="journal article" date="2019" name="Sci. Rep.">
        <title>Orb-weaving spider Araneus ventricosus genome elucidates the spidroin gene catalogue.</title>
        <authorList>
            <person name="Kono N."/>
            <person name="Nakamura H."/>
            <person name="Ohtoshi R."/>
            <person name="Moran D.A.P."/>
            <person name="Shinohara A."/>
            <person name="Yoshida Y."/>
            <person name="Fujiwara M."/>
            <person name="Mori M."/>
            <person name="Tomita M."/>
            <person name="Arakawa K."/>
        </authorList>
    </citation>
    <scope>NUCLEOTIDE SEQUENCE [LARGE SCALE GENOMIC DNA]</scope>
</reference>